<reference evidence="2" key="2">
    <citation type="journal article" date="2021" name="PeerJ">
        <title>Extensive microbial diversity within the chicken gut microbiome revealed by metagenomics and culture.</title>
        <authorList>
            <person name="Gilroy R."/>
            <person name="Ravi A."/>
            <person name="Getino M."/>
            <person name="Pursley I."/>
            <person name="Horton D.L."/>
            <person name="Alikhan N.F."/>
            <person name="Baker D."/>
            <person name="Gharbi K."/>
            <person name="Hall N."/>
            <person name="Watson M."/>
            <person name="Adriaenssens E.M."/>
            <person name="Foster-Nyarko E."/>
            <person name="Jarju S."/>
            <person name="Secka A."/>
            <person name="Antonio M."/>
            <person name="Oren A."/>
            <person name="Chaudhuri R.R."/>
            <person name="La Ragione R."/>
            <person name="Hildebrand F."/>
            <person name="Pallen M.J."/>
        </authorList>
    </citation>
    <scope>NUCLEOTIDE SEQUENCE</scope>
    <source>
        <strain evidence="2">ChiSxjej2B14-6234</strain>
    </source>
</reference>
<evidence type="ECO:0000256" key="1">
    <source>
        <dbReference type="SAM" id="SignalP"/>
    </source>
</evidence>
<reference evidence="2" key="1">
    <citation type="submission" date="2020-10" db="EMBL/GenBank/DDBJ databases">
        <authorList>
            <person name="Gilroy R."/>
        </authorList>
    </citation>
    <scope>NUCLEOTIDE SEQUENCE</scope>
    <source>
        <strain evidence="2">ChiSxjej2B14-6234</strain>
    </source>
</reference>
<accession>A0A9D0ZCV8</accession>
<proteinExistence type="predicted"/>
<evidence type="ECO:0000313" key="2">
    <source>
        <dbReference type="EMBL" id="HIQ72133.1"/>
    </source>
</evidence>
<feature type="chain" id="PRO_5039241554" evidence="1">
    <location>
        <begin position="25"/>
        <end position="513"/>
    </location>
</feature>
<comment type="caution">
    <text evidence="2">The sequence shown here is derived from an EMBL/GenBank/DDBJ whole genome shotgun (WGS) entry which is preliminary data.</text>
</comment>
<evidence type="ECO:0000313" key="3">
    <source>
        <dbReference type="Proteomes" id="UP000886887"/>
    </source>
</evidence>
<gene>
    <name evidence="2" type="ORF">IAB73_08010</name>
</gene>
<keyword evidence="1" id="KW-0732">Signal</keyword>
<feature type="signal peptide" evidence="1">
    <location>
        <begin position="1"/>
        <end position="24"/>
    </location>
</feature>
<dbReference type="AlphaFoldDB" id="A0A9D0ZCV8"/>
<name>A0A9D0ZCV8_9FIRM</name>
<protein>
    <submittedName>
        <fullName evidence="2">Uncharacterized protein</fullName>
    </submittedName>
</protein>
<dbReference type="Proteomes" id="UP000886887">
    <property type="component" value="Unassembled WGS sequence"/>
</dbReference>
<sequence>MHKNRVLALLLALLVALAPLGAFAEEAAVEAAPEPGALLLTELPARLAAGEEVVAKLGMDVSLLPGLTDEQMQAVSQIAQAASLCLSMANTADGPAVRISLQMQDTEIAYLLVCANAGALELTTSLLPGKTFVVPQEALVQTGGLALQGVDVNSPEMQALTELVLNSFGMYFYVVAGWVSNTQYEHQDLYVYTDDYIEETDVRDASVTQMHAVVRNDDFRQLLRLLADTLYADAELQAAIVDAFKDAGATQENVFAAINSLCADVLGQEGLIQATDGATEFVVSYGEDYGMVGFDGTMPAMWEGFPFDVGTLTYSRKTQEESVVHTAQGSMTLANGMGNVDGTLAVERGELLDTGRTNGLNLNLMVTNANEEVFTLGVDEWDSAYDAEGVDCQELAVQVNCAVSDKAGTPYVAYALAWQSQTGTQVQDGALLSQTDASLSVQDVFSASLALELSTRAYAPVDLSGNERVDVSAMDAEATAQLESELSAGLMQTLTQAMSLIPQEALITLMSAQ</sequence>
<organism evidence="2 3">
    <name type="scientific">Candidatus Onthenecus intestinigallinarum</name>
    <dbReference type="NCBI Taxonomy" id="2840875"/>
    <lineage>
        <taxon>Bacteria</taxon>
        <taxon>Bacillati</taxon>
        <taxon>Bacillota</taxon>
        <taxon>Clostridia</taxon>
        <taxon>Eubacteriales</taxon>
        <taxon>Candidatus Onthenecus</taxon>
    </lineage>
</organism>
<dbReference type="EMBL" id="DVFJ01000029">
    <property type="protein sequence ID" value="HIQ72133.1"/>
    <property type="molecule type" value="Genomic_DNA"/>
</dbReference>